<dbReference type="Gene3D" id="3.10.310.10">
    <property type="entry name" value="Diaminopimelate Epimerase, Chain A, domain 1"/>
    <property type="match status" value="2"/>
</dbReference>
<evidence type="ECO:0000256" key="1">
    <source>
        <dbReference type="ARBA" id="ARBA00008270"/>
    </source>
</evidence>
<dbReference type="Pfam" id="PF02567">
    <property type="entry name" value="PhzC-PhzF"/>
    <property type="match status" value="1"/>
</dbReference>
<dbReference type="SUPFAM" id="SSF54506">
    <property type="entry name" value="Diaminopimelate epimerase-like"/>
    <property type="match status" value="1"/>
</dbReference>
<feature type="active site" evidence="2">
    <location>
        <position position="46"/>
    </location>
</feature>
<dbReference type="PANTHER" id="PTHR13774:SF32">
    <property type="entry name" value="ANTISENSE-ENHANCING SEQUENCE 1"/>
    <property type="match status" value="1"/>
</dbReference>
<name>A0A923HZC6_9BURK</name>
<gene>
    <name evidence="3" type="ORF">H8K36_16680</name>
</gene>
<accession>A0A923HZC6</accession>
<comment type="caution">
    <text evidence="3">The sequence shown here is derived from an EMBL/GenBank/DDBJ whole genome shotgun (WGS) entry which is preliminary data.</text>
</comment>
<protein>
    <submittedName>
        <fullName evidence="3">PhzF family phenazine biosynthesis protein</fullName>
    </submittedName>
</protein>
<proteinExistence type="inferred from homology"/>
<sequence>MTYRYRLLNVFAETKFGGNPLCVFEQAAGLSTEEMQAIALQFNLSETVFLLPSIVAHAKIRIFTPNAELPFAGHPSVGAAQVVSSMANGITHLTLECDAGIVALHRDRNQWSLSPPVLVSKNADYQTMLRPVECNPKELADILGINLKDLSDDIVWVNTGNEHLMIPVRSAEIVQSARIASHRLNDWPVSKLGRQNAYVFSLGGEEEGVKKVKARYWFAKAGSLAEDPATGSAAANLGAWWIARGLSLPQSFMITQGAEMQRPSRLYLNVELDADQVPRIQVGGSVIEIGSGMLHL</sequence>
<dbReference type="InterPro" id="IPR003719">
    <property type="entry name" value="Phenazine_PhzF-like"/>
</dbReference>
<dbReference type="GO" id="GO:0005737">
    <property type="term" value="C:cytoplasm"/>
    <property type="evidence" value="ECO:0007669"/>
    <property type="project" value="TreeGrafter"/>
</dbReference>
<dbReference type="RefSeq" id="WP_186917648.1">
    <property type="nucleotide sequence ID" value="NZ_JACOFZ010000009.1"/>
</dbReference>
<dbReference type="PIRSF" id="PIRSF016184">
    <property type="entry name" value="PhzC_PhzF"/>
    <property type="match status" value="1"/>
</dbReference>
<evidence type="ECO:0000256" key="2">
    <source>
        <dbReference type="PIRSR" id="PIRSR016184-1"/>
    </source>
</evidence>
<organism evidence="3 4">
    <name type="scientific">Undibacterium nitidum</name>
    <dbReference type="NCBI Taxonomy" id="2762298"/>
    <lineage>
        <taxon>Bacteria</taxon>
        <taxon>Pseudomonadati</taxon>
        <taxon>Pseudomonadota</taxon>
        <taxon>Betaproteobacteria</taxon>
        <taxon>Burkholderiales</taxon>
        <taxon>Oxalobacteraceae</taxon>
        <taxon>Undibacterium</taxon>
    </lineage>
</organism>
<dbReference type="Proteomes" id="UP000627446">
    <property type="component" value="Unassembled WGS sequence"/>
</dbReference>
<dbReference type="EMBL" id="JACOFZ010000009">
    <property type="protein sequence ID" value="MBC3883031.1"/>
    <property type="molecule type" value="Genomic_DNA"/>
</dbReference>
<reference evidence="3" key="1">
    <citation type="submission" date="2020-08" db="EMBL/GenBank/DDBJ databases">
        <title>Novel species isolated from subtropical streams in China.</title>
        <authorList>
            <person name="Lu H."/>
        </authorList>
    </citation>
    <scope>NUCLEOTIDE SEQUENCE</scope>
    <source>
        <strain evidence="3">LX22W</strain>
    </source>
</reference>
<keyword evidence="4" id="KW-1185">Reference proteome</keyword>
<dbReference type="GO" id="GO:0016853">
    <property type="term" value="F:isomerase activity"/>
    <property type="evidence" value="ECO:0007669"/>
    <property type="project" value="TreeGrafter"/>
</dbReference>
<dbReference type="PANTHER" id="PTHR13774">
    <property type="entry name" value="PHENAZINE BIOSYNTHESIS PROTEIN"/>
    <property type="match status" value="1"/>
</dbReference>
<evidence type="ECO:0000313" key="3">
    <source>
        <dbReference type="EMBL" id="MBC3883031.1"/>
    </source>
</evidence>
<dbReference type="NCBIfam" id="TIGR00654">
    <property type="entry name" value="PhzF_family"/>
    <property type="match status" value="1"/>
</dbReference>
<dbReference type="AlphaFoldDB" id="A0A923HZC6"/>
<evidence type="ECO:0000313" key="4">
    <source>
        <dbReference type="Proteomes" id="UP000627446"/>
    </source>
</evidence>
<comment type="similarity">
    <text evidence="1">Belongs to the PhzF family.</text>
</comment>